<evidence type="ECO:0000256" key="1">
    <source>
        <dbReference type="SAM" id="SignalP"/>
    </source>
</evidence>
<dbReference type="AlphaFoldDB" id="A0AA39ZY03"/>
<name>A0AA39ZY03_9PEZI</name>
<accession>A0AA39ZY03</accession>
<feature type="chain" id="PRO_5041286903" description="AA1-like domain-containing protein" evidence="1">
    <location>
        <begin position="19"/>
        <end position="169"/>
    </location>
</feature>
<evidence type="ECO:0000313" key="3">
    <source>
        <dbReference type="Proteomes" id="UP001172102"/>
    </source>
</evidence>
<comment type="caution">
    <text evidence="2">The sequence shown here is derived from an EMBL/GenBank/DDBJ whole genome shotgun (WGS) entry which is preliminary data.</text>
</comment>
<feature type="signal peptide" evidence="1">
    <location>
        <begin position="1"/>
        <end position="18"/>
    </location>
</feature>
<sequence length="169" mass="17967">MLALATAILASLNLLSSATPLSTRVDKKCTIPSWTLQSIKTTYSDETYTPGNALLVITKSPTNETESLDCPLMFNSVCRLERTPADPNLQVYLQINMGSASITFNQTWACEAQAGETVGSRFVVGSGEFEVHCPDEVTETMTCTGPLGGTVVVNGAVTTVTPDGEIQEA</sequence>
<evidence type="ECO:0000313" key="2">
    <source>
        <dbReference type="EMBL" id="KAK0705685.1"/>
    </source>
</evidence>
<organism evidence="2 3">
    <name type="scientific">Lasiosphaeris hirsuta</name>
    <dbReference type="NCBI Taxonomy" id="260670"/>
    <lineage>
        <taxon>Eukaryota</taxon>
        <taxon>Fungi</taxon>
        <taxon>Dikarya</taxon>
        <taxon>Ascomycota</taxon>
        <taxon>Pezizomycotina</taxon>
        <taxon>Sordariomycetes</taxon>
        <taxon>Sordariomycetidae</taxon>
        <taxon>Sordariales</taxon>
        <taxon>Lasiosphaeriaceae</taxon>
        <taxon>Lasiosphaeris</taxon>
    </lineage>
</organism>
<dbReference type="Proteomes" id="UP001172102">
    <property type="component" value="Unassembled WGS sequence"/>
</dbReference>
<proteinExistence type="predicted"/>
<dbReference type="EMBL" id="JAUKUA010000007">
    <property type="protein sequence ID" value="KAK0705685.1"/>
    <property type="molecule type" value="Genomic_DNA"/>
</dbReference>
<reference evidence="2" key="1">
    <citation type="submission" date="2023-06" db="EMBL/GenBank/DDBJ databases">
        <title>Genome-scale phylogeny and comparative genomics of the fungal order Sordariales.</title>
        <authorList>
            <consortium name="Lawrence Berkeley National Laboratory"/>
            <person name="Hensen N."/>
            <person name="Bonometti L."/>
            <person name="Westerberg I."/>
            <person name="Brannstrom I.O."/>
            <person name="Guillou S."/>
            <person name="Cros-Aarteil S."/>
            <person name="Calhoun S."/>
            <person name="Haridas S."/>
            <person name="Kuo A."/>
            <person name="Mondo S."/>
            <person name="Pangilinan J."/>
            <person name="Riley R."/>
            <person name="Labutti K."/>
            <person name="Andreopoulos B."/>
            <person name="Lipzen A."/>
            <person name="Chen C."/>
            <person name="Yanf M."/>
            <person name="Daum C."/>
            <person name="Ng V."/>
            <person name="Clum A."/>
            <person name="Steindorff A."/>
            <person name="Ohm R."/>
            <person name="Martin F."/>
            <person name="Silar P."/>
            <person name="Natvig D."/>
            <person name="Lalanne C."/>
            <person name="Gautier V."/>
            <person name="Ament-Velasquez S.L."/>
            <person name="Kruys A."/>
            <person name="Hutchinson M.I."/>
            <person name="Powell A.J."/>
            <person name="Barry K."/>
            <person name="Miller A.N."/>
            <person name="Grigoriev I.V."/>
            <person name="Debuchy R."/>
            <person name="Gladieux P."/>
            <person name="Thoren M.H."/>
            <person name="Johannesson H."/>
        </authorList>
    </citation>
    <scope>NUCLEOTIDE SEQUENCE</scope>
    <source>
        <strain evidence="2">SMH4607-1</strain>
    </source>
</reference>
<evidence type="ECO:0008006" key="4">
    <source>
        <dbReference type="Google" id="ProtNLM"/>
    </source>
</evidence>
<protein>
    <recommendedName>
        <fullName evidence="4">AA1-like domain-containing protein</fullName>
    </recommendedName>
</protein>
<keyword evidence="1" id="KW-0732">Signal</keyword>
<gene>
    <name evidence="2" type="ORF">B0H67DRAFT_558239</name>
</gene>
<keyword evidence="3" id="KW-1185">Reference proteome</keyword>